<reference evidence="3" key="1">
    <citation type="journal article" date="2019" name="Int. J. Syst. Evol. Microbiol.">
        <title>The Global Catalogue of Microorganisms (GCM) 10K type strain sequencing project: providing services to taxonomists for standard genome sequencing and annotation.</title>
        <authorList>
            <consortium name="The Broad Institute Genomics Platform"/>
            <consortium name="The Broad Institute Genome Sequencing Center for Infectious Disease"/>
            <person name="Wu L."/>
            <person name="Ma J."/>
        </authorList>
    </citation>
    <scope>NUCLEOTIDE SEQUENCE [LARGE SCALE GENOMIC DNA]</scope>
    <source>
        <strain evidence="3">JCM 13501</strain>
    </source>
</reference>
<feature type="transmembrane region" description="Helical" evidence="1">
    <location>
        <begin position="31"/>
        <end position="52"/>
    </location>
</feature>
<dbReference type="Pfam" id="PF06611">
    <property type="entry name" value="DUF1145"/>
    <property type="match status" value="1"/>
</dbReference>
<name>A0ABQ2GR40_9PSED</name>
<evidence type="ECO:0000313" key="3">
    <source>
        <dbReference type="Proteomes" id="UP000616499"/>
    </source>
</evidence>
<evidence type="ECO:0000313" key="2">
    <source>
        <dbReference type="EMBL" id="GGM07341.1"/>
    </source>
</evidence>
<comment type="caution">
    <text evidence="2">The sequence shown here is derived from an EMBL/GenBank/DDBJ whole genome shotgun (WGS) entry which is preliminary data.</text>
</comment>
<organism evidence="2 3">
    <name type="scientific">Pseudomonas asuensis</name>
    <dbReference type="NCBI Taxonomy" id="1825787"/>
    <lineage>
        <taxon>Bacteria</taxon>
        <taxon>Pseudomonadati</taxon>
        <taxon>Pseudomonadota</taxon>
        <taxon>Gammaproteobacteria</taxon>
        <taxon>Pseudomonadales</taxon>
        <taxon>Pseudomonadaceae</taxon>
        <taxon>Pseudomonas</taxon>
    </lineage>
</organism>
<protein>
    <recommendedName>
        <fullName evidence="4">DUF1145 domain-containing protein</fullName>
    </recommendedName>
</protein>
<dbReference type="PANTHER" id="PTHR38775:SF1">
    <property type="entry name" value="INNER MEMBRANE PROTEIN"/>
    <property type="match status" value="1"/>
</dbReference>
<dbReference type="PANTHER" id="PTHR38775">
    <property type="entry name" value="INNER MEMBRANE PROTEIN-RELATED"/>
    <property type="match status" value="1"/>
</dbReference>
<dbReference type="EMBL" id="BMNW01000003">
    <property type="protein sequence ID" value="GGM07341.1"/>
    <property type="molecule type" value="Genomic_DNA"/>
</dbReference>
<dbReference type="InterPro" id="IPR009525">
    <property type="entry name" value="DUF1145"/>
</dbReference>
<dbReference type="Proteomes" id="UP000616499">
    <property type="component" value="Unassembled WGS sequence"/>
</dbReference>
<gene>
    <name evidence="2" type="ORF">GCM10009425_18260</name>
</gene>
<keyword evidence="3" id="KW-1185">Reference proteome</keyword>
<keyword evidence="1" id="KW-1133">Transmembrane helix</keyword>
<accession>A0ABQ2GR40</accession>
<keyword evidence="1" id="KW-0472">Membrane</keyword>
<sequence>MRLLGIVGKAAFLVFWLAVLANLLEPFAYPFHPLINGVAAALLLLHFIEMLATGARLKSRPSPWLDRLQVLLFGVFHWHRLPVAIKTLN</sequence>
<dbReference type="RefSeq" id="WP_373290411.1">
    <property type="nucleotide sequence ID" value="NZ_BMNW01000003.1"/>
</dbReference>
<keyword evidence="1" id="KW-0812">Transmembrane</keyword>
<evidence type="ECO:0000256" key="1">
    <source>
        <dbReference type="SAM" id="Phobius"/>
    </source>
</evidence>
<proteinExistence type="predicted"/>
<evidence type="ECO:0008006" key="4">
    <source>
        <dbReference type="Google" id="ProtNLM"/>
    </source>
</evidence>